<reference evidence="2 3" key="1">
    <citation type="submission" date="2018-07" db="EMBL/GenBank/DDBJ databases">
        <title>Marsedoiliclastica nanhaica gen. nov. sp. nov., a novel marine hydrocarbonoclastic bacterium isolated from an in-situ enriched hydrocarbon-degrading consortium in deep-sea sediment.</title>
        <authorList>
            <person name="Dong C."/>
            <person name="Ma T."/>
            <person name="Liu R."/>
            <person name="Shao Z."/>
        </authorList>
    </citation>
    <scope>NUCLEOTIDE SEQUENCE [LARGE SCALE GENOMIC DNA]</scope>
    <source>
        <strain evidence="3">soil36-7</strain>
    </source>
</reference>
<dbReference type="EMBL" id="CP031093">
    <property type="protein sequence ID" value="QCF26041.1"/>
    <property type="molecule type" value="Genomic_DNA"/>
</dbReference>
<keyword evidence="3" id="KW-1185">Reference proteome</keyword>
<accession>A0A4P7XGC5</accession>
<organism evidence="2 3">
    <name type="scientific">Hydrocarboniclastica marina</name>
    <dbReference type="NCBI Taxonomy" id="2259620"/>
    <lineage>
        <taxon>Bacteria</taxon>
        <taxon>Pseudomonadati</taxon>
        <taxon>Pseudomonadota</taxon>
        <taxon>Gammaproteobacteria</taxon>
        <taxon>Alteromonadales</taxon>
        <taxon>Alteromonadaceae</taxon>
        <taxon>Hydrocarboniclastica</taxon>
    </lineage>
</organism>
<name>A0A4P7XGC5_9ALTE</name>
<dbReference type="RefSeq" id="WP_136548763.1">
    <property type="nucleotide sequence ID" value="NZ_CP031093.1"/>
</dbReference>
<keyword evidence="1" id="KW-0812">Transmembrane</keyword>
<evidence type="ECO:0000256" key="1">
    <source>
        <dbReference type="SAM" id="Phobius"/>
    </source>
</evidence>
<keyword evidence="1" id="KW-0472">Membrane</keyword>
<dbReference type="Proteomes" id="UP000298049">
    <property type="component" value="Chromosome"/>
</dbReference>
<dbReference type="KEGG" id="hmi:soil367_08945"/>
<feature type="transmembrane region" description="Helical" evidence="1">
    <location>
        <begin position="12"/>
        <end position="31"/>
    </location>
</feature>
<evidence type="ECO:0000313" key="2">
    <source>
        <dbReference type="EMBL" id="QCF26041.1"/>
    </source>
</evidence>
<keyword evidence="1" id="KW-1133">Transmembrane helix</keyword>
<protein>
    <submittedName>
        <fullName evidence="2">Uncharacterized protein</fullName>
    </submittedName>
</protein>
<sequence length="72" mass="8146">MNDFQYDDTQNNLHALIATTLFAAALGFLLFRPRRQGLLLQQVDHRAEPLKLPVLISDQDFARMAPVSATLH</sequence>
<gene>
    <name evidence="2" type="ORF">soil367_08945</name>
</gene>
<evidence type="ECO:0000313" key="3">
    <source>
        <dbReference type="Proteomes" id="UP000298049"/>
    </source>
</evidence>
<proteinExistence type="predicted"/>
<dbReference type="AlphaFoldDB" id="A0A4P7XGC5"/>